<keyword evidence="2 6" id="KW-0479">Metal-binding</keyword>
<dbReference type="SUPFAM" id="SSF55486">
    <property type="entry name" value="Metalloproteases ('zincins'), catalytic domain"/>
    <property type="match status" value="1"/>
</dbReference>
<dbReference type="Gene3D" id="1.10.1370.30">
    <property type="match status" value="2"/>
</dbReference>
<dbReference type="GO" id="GO:0006518">
    <property type="term" value="P:peptide metabolic process"/>
    <property type="evidence" value="ECO:0007669"/>
    <property type="project" value="TreeGrafter"/>
</dbReference>
<organism evidence="9 10">
    <name type="scientific">Skeletonema marinoi</name>
    <dbReference type="NCBI Taxonomy" id="267567"/>
    <lineage>
        <taxon>Eukaryota</taxon>
        <taxon>Sar</taxon>
        <taxon>Stramenopiles</taxon>
        <taxon>Ochrophyta</taxon>
        <taxon>Bacillariophyta</taxon>
        <taxon>Coscinodiscophyceae</taxon>
        <taxon>Thalassiosirophycidae</taxon>
        <taxon>Thalassiosirales</taxon>
        <taxon>Skeletonemataceae</taxon>
        <taxon>Skeletonema</taxon>
        <taxon>Skeletonema marinoi-dohrnii complex</taxon>
    </lineage>
</organism>
<comment type="similarity">
    <text evidence="6">Belongs to the peptidase M3 family.</text>
</comment>
<dbReference type="GO" id="GO:0046872">
    <property type="term" value="F:metal ion binding"/>
    <property type="evidence" value="ECO:0007669"/>
    <property type="project" value="UniProtKB-UniRule"/>
</dbReference>
<feature type="signal peptide" evidence="7">
    <location>
        <begin position="1"/>
        <end position="18"/>
    </location>
</feature>
<dbReference type="InterPro" id="IPR045090">
    <property type="entry name" value="Pept_M3A_M3B"/>
</dbReference>
<dbReference type="PANTHER" id="PTHR11804:SF84">
    <property type="entry name" value="SACCHAROLYSIN"/>
    <property type="match status" value="1"/>
</dbReference>
<evidence type="ECO:0000256" key="3">
    <source>
        <dbReference type="ARBA" id="ARBA00022801"/>
    </source>
</evidence>
<evidence type="ECO:0000256" key="1">
    <source>
        <dbReference type="ARBA" id="ARBA00022670"/>
    </source>
</evidence>
<proteinExistence type="inferred from homology"/>
<accession>A0AAD8YAA4</accession>
<gene>
    <name evidence="9" type="ORF">QTG54_007234</name>
</gene>
<keyword evidence="10" id="KW-1185">Reference proteome</keyword>
<dbReference type="InterPro" id="IPR001567">
    <property type="entry name" value="Pept_M3A_M3B_dom"/>
</dbReference>
<feature type="domain" description="Peptidase M3A/M3B catalytic" evidence="8">
    <location>
        <begin position="185"/>
        <end position="589"/>
    </location>
</feature>
<evidence type="ECO:0000313" key="9">
    <source>
        <dbReference type="EMBL" id="KAK1741661.1"/>
    </source>
</evidence>
<dbReference type="EC" id="3.4.24.-" evidence="9"/>
<protein>
    <submittedName>
        <fullName evidence="9">Oligoendopeptidase</fullName>
        <ecNumber evidence="9">3.4.24.-</ecNumber>
    </submittedName>
</protein>
<evidence type="ECO:0000259" key="8">
    <source>
        <dbReference type="Pfam" id="PF01432"/>
    </source>
</evidence>
<dbReference type="PANTHER" id="PTHR11804">
    <property type="entry name" value="PROTEASE M3 THIMET OLIGOPEPTIDASE-RELATED"/>
    <property type="match status" value="1"/>
</dbReference>
<evidence type="ECO:0000256" key="4">
    <source>
        <dbReference type="ARBA" id="ARBA00022833"/>
    </source>
</evidence>
<reference evidence="9" key="1">
    <citation type="submission" date="2023-06" db="EMBL/GenBank/DDBJ databases">
        <title>Survivors Of The Sea: Transcriptome response of Skeletonema marinoi to long-term dormancy.</title>
        <authorList>
            <person name="Pinder M.I.M."/>
            <person name="Kourtchenko O."/>
            <person name="Robertson E.K."/>
            <person name="Larsson T."/>
            <person name="Maumus F."/>
            <person name="Osuna-Cruz C.M."/>
            <person name="Vancaester E."/>
            <person name="Stenow R."/>
            <person name="Vandepoele K."/>
            <person name="Ploug H."/>
            <person name="Bruchert V."/>
            <person name="Godhe A."/>
            <person name="Topel M."/>
        </authorList>
    </citation>
    <scope>NUCLEOTIDE SEQUENCE</scope>
    <source>
        <strain evidence="9">R05AC</strain>
    </source>
</reference>
<keyword evidence="4 6" id="KW-0862">Zinc</keyword>
<evidence type="ECO:0000256" key="2">
    <source>
        <dbReference type="ARBA" id="ARBA00022723"/>
    </source>
</evidence>
<feature type="chain" id="PRO_5041947021" evidence="7">
    <location>
        <begin position="19"/>
        <end position="662"/>
    </location>
</feature>
<dbReference type="Proteomes" id="UP001224775">
    <property type="component" value="Unassembled WGS sequence"/>
</dbReference>
<evidence type="ECO:0000313" key="10">
    <source>
        <dbReference type="Proteomes" id="UP001224775"/>
    </source>
</evidence>
<dbReference type="AlphaFoldDB" id="A0AAD8YAA4"/>
<dbReference type="EMBL" id="JATAAI010000012">
    <property type="protein sequence ID" value="KAK1741661.1"/>
    <property type="molecule type" value="Genomic_DNA"/>
</dbReference>
<dbReference type="Pfam" id="PF01432">
    <property type="entry name" value="Peptidase_M3"/>
    <property type="match status" value="1"/>
</dbReference>
<dbReference type="GO" id="GO:0004222">
    <property type="term" value="F:metalloendopeptidase activity"/>
    <property type="evidence" value="ECO:0007669"/>
    <property type="project" value="InterPro"/>
</dbReference>
<name>A0AAD8YAA4_9STRA</name>
<evidence type="ECO:0000256" key="7">
    <source>
        <dbReference type="SAM" id="SignalP"/>
    </source>
</evidence>
<keyword evidence="3 6" id="KW-0378">Hydrolase</keyword>
<evidence type="ECO:0000256" key="6">
    <source>
        <dbReference type="RuleBase" id="RU003435"/>
    </source>
</evidence>
<comment type="caution">
    <text evidence="9">The sequence shown here is derived from an EMBL/GenBank/DDBJ whole genome shotgun (WGS) entry which is preliminary data.</text>
</comment>
<keyword evidence="7" id="KW-0732">Signal</keyword>
<keyword evidence="1 6" id="KW-0645">Protease</keyword>
<evidence type="ECO:0000256" key="5">
    <source>
        <dbReference type="ARBA" id="ARBA00023049"/>
    </source>
</evidence>
<dbReference type="GO" id="GO:0006508">
    <property type="term" value="P:proteolysis"/>
    <property type="evidence" value="ECO:0007669"/>
    <property type="project" value="UniProtKB-KW"/>
</dbReference>
<keyword evidence="5 6" id="KW-0482">Metalloprotease</keyword>
<comment type="cofactor">
    <cofactor evidence="6">
        <name>Zn(2+)</name>
        <dbReference type="ChEBI" id="CHEBI:29105"/>
    </cofactor>
    <text evidence="6">Binds 1 zinc ion.</text>
</comment>
<sequence length="662" mass="73570">MRFAIASFLTHALTAASSFTPPSSLSSARRSFRSSSTMTASTITDVSSFIDGINTSYEQLHREFELQFWGTKMALSGPQYSTDELTRTKGEMEDFLADEAKLSKTRELLQKVPEDSVEAKTLKMLERTFGCYIMESEEAKTLRAEATKIEGGLEAARNTLTLGATIDGKFEEMSSVGLRNKVRVDPDEATRKACYEGLSKIGDFVTENGFVELVKVRNKMAKKLGFLDFYDYKVSNAEGFGKIALFEILDTLEAGTRPIMESARKQFAAEKGGESALSPWNQGFLMSGDIVRRMDPYFPFEKSVEQWGRSFAAMNISYKQATMDLDLLDRKGKYSNGFCHWPQPAWVKPGGTWQPSTTHFTSLADPSAIGSGYTGLTTLMHEAGHAAHFANIQMPSPLFAQERSPTSVAYAELQSMFLDSLVGDADWMAKYAISREGEAIPWDLVAEQIKATHPYKVFALRGMLAVPYFERALYEMPEEDVTAESIKALADKVEKDIQGGLSARPLLSVPHILSDEASCYYHGYVLAEMGVHQTREFFLKRDKYITDNPSVGPTLTEAYWKPGNSEPFLSLVDNLTGAPLTGDAWVNELKQSVEDVLKEERESYDAKIAQCSSGAPDTDVDLDMRIRIVDGDSVLADTAEDGGFLETCKKFEEYVQTRFAKA</sequence>